<evidence type="ECO:0000313" key="2">
    <source>
        <dbReference type="Proteomes" id="UP000887565"/>
    </source>
</evidence>
<feature type="domain" description="BTB" evidence="1">
    <location>
        <begin position="28"/>
        <end position="96"/>
    </location>
</feature>
<dbReference type="PROSITE" id="PS50097">
    <property type="entry name" value="BTB"/>
    <property type="match status" value="1"/>
</dbReference>
<dbReference type="PANTHER" id="PTHR24413">
    <property type="entry name" value="SPECKLE-TYPE POZ PROTEIN"/>
    <property type="match status" value="1"/>
</dbReference>
<dbReference type="Pfam" id="PF00651">
    <property type="entry name" value="BTB"/>
    <property type="match status" value="1"/>
</dbReference>
<reference evidence="3" key="1">
    <citation type="submission" date="2022-11" db="UniProtKB">
        <authorList>
            <consortium name="WormBaseParasite"/>
        </authorList>
    </citation>
    <scope>IDENTIFICATION</scope>
</reference>
<dbReference type="SUPFAM" id="SSF54695">
    <property type="entry name" value="POZ domain"/>
    <property type="match status" value="1"/>
</dbReference>
<sequence length="106" mass="12491">QNPLSQFKIADCRLSSDLGDLFESGRFADFTLILDDDRRFPVHKSILAARSPVFEAMFEHEMEEKRNNIARRFRINFHIELNCEPEKDFISVLRKLELIGTDIHIR</sequence>
<dbReference type="InterPro" id="IPR000210">
    <property type="entry name" value="BTB/POZ_dom"/>
</dbReference>
<dbReference type="WBParaSite" id="nRc.2.0.1.t19338-RA">
    <property type="protein sequence ID" value="nRc.2.0.1.t19338-RA"/>
    <property type="gene ID" value="nRc.2.0.1.g19338"/>
</dbReference>
<dbReference type="Gene3D" id="3.30.710.10">
    <property type="entry name" value="Potassium Channel Kv1.1, Chain A"/>
    <property type="match status" value="1"/>
</dbReference>
<evidence type="ECO:0000313" key="3">
    <source>
        <dbReference type="WBParaSite" id="nRc.2.0.1.t19338-RA"/>
    </source>
</evidence>
<name>A0A915J076_ROMCU</name>
<protein>
    <submittedName>
        <fullName evidence="3">BTB domain-containing protein</fullName>
    </submittedName>
</protein>
<evidence type="ECO:0000259" key="1">
    <source>
        <dbReference type="PROSITE" id="PS50097"/>
    </source>
</evidence>
<dbReference type="AlphaFoldDB" id="A0A915J076"/>
<accession>A0A915J076</accession>
<organism evidence="2 3">
    <name type="scientific">Romanomermis culicivorax</name>
    <name type="common">Nematode worm</name>
    <dbReference type="NCBI Taxonomy" id="13658"/>
    <lineage>
        <taxon>Eukaryota</taxon>
        <taxon>Metazoa</taxon>
        <taxon>Ecdysozoa</taxon>
        <taxon>Nematoda</taxon>
        <taxon>Enoplea</taxon>
        <taxon>Dorylaimia</taxon>
        <taxon>Mermithida</taxon>
        <taxon>Mermithoidea</taxon>
        <taxon>Mermithidae</taxon>
        <taxon>Romanomermis</taxon>
    </lineage>
</organism>
<dbReference type="Proteomes" id="UP000887565">
    <property type="component" value="Unplaced"/>
</dbReference>
<dbReference type="InterPro" id="IPR011333">
    <property type="entry name" value="SKP1/BTB/POZ_sf"/>
</dbReference>
<proteinExistence type="predicted"/>
<keyword evidence="2" id="KW-1185">Reference proteome</keyword>